<reference evidence="11 12" key="1">
    <citation type="submission" date="2020-01" db="EMBL/GenBank/DDBJ databases">
        <authorList>
            <person name="Gupta K D."/>
        </authorList>
    </citation>
    <scope>NUCLEOTIDE SEQUENCE [LARGE SCALE GENOMIC DNA]</scope>
</reference>
<dbReference type="InterPro" id="IPR003437">
    <property type="entry name" value="GcvP"/>
</dbReference>
<dbReference type="Pfam" id="PF21478">
    <property type="entry name" value="GcvP2_C"/>
    <property type="match status" value="1"/>
</dbReference>
<evidence type="ECO:0000256" key="9">
    <source>
        <dbReference type="SAM" id="Coils"/>
    </source>
</evidence>
<accession>A0A8S0X3E5</accession>
<dbReference type="GO" id="GO:0005960">
    <property type="term" value="C:glycine cleavage complex"/>
    <property type="evidence" value="ECO:0007669"/>
    <property type="project" value="TreeGrafter"/>
</dbReference>
<dbReference type="SUPFAM" id="SSF53383">
    <property type="entry name" value="PLP-dependent transferases"/>
    <property type="match status" value="2"/>
</dbReference>
<dbReference type="GO" id="GO:0016594">
    <property type="term" value="F:glycine binding"/>
    <property type="evidence" value="ECO:0007669"/>
    <property type="project" value="TreeGrafter"/>
</dbReference>
<organism evidence="11 12">
    <name type="scientific">Cyclocybe aegerita</name>
    <name type="common">Black poplar mushroom</name>
    <name type="synonym">Agrocybe aegerita</name>
    <dbReference type="NCBI Taxonomy" id="1973307"/>
    <lineage>
        <taxon>Eukaryota</taxon>
        <taxon>Fungi</taxon>
        <taxon>Dikarya</taxon>
        <taxon>Basidiomycota</taxon>
        <taxon>Agaricomycotina</taxon>
        <taxon>Agaricomycetes</taxon>
        <taxon>Agaricomycetidae</taxon>
        <taxon>Agaricales</taxon>
        <taxon>Agaricineae</taxon>
        <taxon>Bolbitiaceae</taxon>
        <taxon>Cyclocybe</taxon>
    </lineage>
</organism>
<dbReference type="GO" id="GO:0030170">
    <property type="term" value="F:pyridoxal phosphate binding"/>
    <property type="evidence" value="ECO:0007669"/>
    <property type="project" value="TreeGrafter"/>
</dbReference>
<proteinExistence type="inferred from homology"/>
<evidence type="ECO:0000256" key="2">
    <source>
        <dbReference type="ARBA" id="ARBA00010756"/>
    </source>
</evidence>
<dbReference type="GO" id="GO:0004375">
    <property type="term" value="F:glycine dehydrogenase (decarboxylating) activity"/>
    <property type="evidence" value="ECO:0007669"/>
    <property type="project" value="UniProtKB-EC"/>
</dbReference>
<evidence type="ECO:0000256" key="6">
    <source>
        <dbReference type="ARBA" id="ARBA00049026"/>
    </source>
</evidence>
<sequence>MHLLIPTRPMNFRRSPPPSLNASKITSKFVSIYSKLLLGFSPSQICPHQDQDRFFSDLLDLKVDRPYLEGELNKLSKETCLGKLKPFLSALFKVCIKHIREARNEDIRKLNAIETVYIVISCVLSKSMTGWETMEVLAGSVAQSDTVFLGFAEVLDTIMGDPEAPRTVRHKVLQLALMYMCRSSQLSTGAYFLRRDFFYSVASLAKAPETEEFTFEAILFLTILANFHKSDAAKLNPYLKRIRETTDGDFMRKLCWASNFALESSIRAYQDLADDATPPTLTSSLGSVITRLRPDRALSFMSTGQPREMFKDLPIEASVVLLPIYEFLRPNPLFITVFLEDLVSPSPPITESVDTAPLPCTLITFTSYLCTHASSTSSPRSIAYASLSLNILLALVENGVFMEFSTQTQAPAIRLCRQRLPTLTPPLQSQAPICAILDCCVLWLRHNLHKRLQVTSYVNSVWICYRVVWFLQHRRIRLIYDWTELWNSIITLLGFLSSKSDVLNATGDIQLVVLETVRFLDFALCTSESYLPSPHAVHEFIYELVRSSSVLKKQQELLKSLEPPFNRPAVELSLEFLAHMMITTDFYGEKISEMSAGIGIAKDAMKTVADDIEANGIHGTRDMRDAPTRSQNSPNSAFISYLAELSPAMAALRYALALGRLTSLRPSRTFFLHFRGLASLKPPSSLFAPLDTFSERHIGPDDAETSKMLSQLGYESIEAFVADTVPPKVRVSTHSVNNKSIPSFSESQLHARAKELAGLNKPFKSYIGMGYHCAVVPPVILRNVMENPAWYTPYTPYQPEIAQGRLESLVNFQTMVASLTAMDIANASLLDEATAAAEGMVMSSVSAPKKKTFVVDSGVAPQTIAVLHTRAKGFGIRVVIGDASSVLEDPKIRSDICGVLVQYPDVNGNIKDFSPLAQATHTLGALVICATDLLSLTKIKAPGEWGADVVVGNSARFGVPAGYGGPHAAFFAVTDRLKRKMPGRLIGRSRDTQGNPAYRLSLQTREQHIRREKATSNICTSQALLANMAAMYAVYHGPAGLKRIATKVHKFTQVFKAAVESIGYKALNGTFFDTLTLDVSALGSAEALHAQAAAAGINLRRIDDNHVGVSFDESVSPHDLVNLLNVFTTYASAKAFKLSDLSEPEFTVIPPELRRTSEYLPHPVFNKHHSETEMLRYIHHLAGKDLSLVHSMIPLGSCTMKLNSTSSMIPLTWPEFSSVHPFAPYDQVKGYLQMIKELEDDLCRITGFHAASLQPNSGAAGEYTGLCVIRAYHESRGESHRDVCLIPLSAHGTNPASATMAGLKVVSVKVHNDGNLDLEDLRAKAEKYKDNLAAFMITYPSTFGVFEAGVLDACQIIHDNGGQVYLDGANLNAQIGLTNPATCGGDVCHMNLHKTFAIPHGGGGPGVGPICVAEHLAPFLPSHPAMPVRGEQSIEAVSAAPFGSASINLISWAYIKMLGGQGLVDSSKMALLNANYMANRLQGHYNLRYKNENGRVAHELLIDLAEFDKAAGLKVTDFAKRLQDYGFHPPTCSWPIQTCMLIEPTESETLEELDRFCDAMIEIRKEAGDIIYGKQPKDNNLLKNAPHTISAIASSEWNRPYTREQAAYPLPWLRERKFWPTVSRIDDAYGDLNLICDCPSVEELAQH</sequence>
<dbReference type="PANTHER" id="PTHR11773:SF1">
    <property type="entry name" value="GLYCINE DEHYDROGENASE (DECARBOXYLATING), MITOCHONDRIAL"/>
    <property type="match status" value="1"/>
</dbReference>
<dbReference type="GO" id="GO:0019464">
    <property type="term" value="P:glycine decarboxylation via glycine cleavage system"/>
    <property type="evidence" value="ECO:0007669"/>
    <property type="project" value="TreeGrafter"/>
</dbReference>
<evidence type="ECO:0000256" key="1">
    <source>
        <dbReference type="ARBA" id="ARBA00001933"/>
    </source>
</evidence>
<dbReference type="Pfam" id="PF08427">
    <property type="entry name" value="ARMH3_C"/>
    <property type="match status" value="1"/>
</dbReference>
<evidence type="ECO:0000313" key="11">
    <source>
        <dbReference type="EMBL" id="CAA7265912.1"/>
    </source>
</evidence>
<feature type="modified residue" description="N6-(pyridoxal phosphate)lysine" evidence="8">
    <location>
        <position position="1394"/>
    </location>
</feature>
<evidence type="ECO:0000256" key="5">
    <source>
        <dbReference type="ARBA" id="ARBA00023002"/>
    </source>
</evidence>
<dbReference type="Gene3D" id="3.40.640.10">
    <property type="entry name" value="Type I PLP-dependent aspartate aminotransferase-like (Major domain)"/>
    <property type="match status" value="2"/>
</dbReference>
<name>A0A8S0X3E5_CYCAE</name>
<evidence type="ECO:0000313" key="12">
    <source>
        <dbReference type="Proteomes" id="UP000467700"/>
    </source>
</evidence>
<dbReference type="EC" id="1.4.4.2" evidence="3"/>
<dbReference type="GO" id="GO:0005739">
    <property type="term" value="C:mitochondrion"/>
    <property type="evidence" value="ECO:0007669"/>
    <property type="project" value="TreeGrafter"/>
</dbReference>
<keyword evidence="12" id="KW-1185">Reference proteome</keyword>
<dbReference type="InterPro" id="IPR015422">
    <property type="entry name" value="PyrdxlP-dep_Trfase_small"/>
</dbReference>
<gene>
    <name evidence="11" type="ORF">AAE3_LOCUS8156</name>
</gene>
<evidence type="ECO:0000256" key="8">
    <source>
        <dbReference type="PIRSR" id="PIRSR603437-50"/>
    </source>
</evidence>
<dbReference type="InterPro" id="IPR013636">
    <property type="entry name" value="ARMH3_C"/>
</dbReference>
<feature type="coiled-coil region" evidence="9">
    <location>
        <begin position="1311"/>
        <end position="1338"/>
    </location>
</feature>
<evidence type="ECO:0000256" key="4">
    <source>
        <dbReference type="ARBA" id="ARBA00022898"/>
    </source>
</evidence>
<dbReference type="NCBIfam" id="NF003346">
    <property type="entry name" value="PRK04366.1"/>
    <property type="match status" value="1"/>
</dbReference>
<dbReference type="Pfam" id="PF02347">
    <property type="entry name" value="GDC-P"/>
    <property type="match status" value="2"/>
</dbReference>
<feature type="domain" description="Armadillo-like helical" evidence="10">
    <location>
        <begin position="426"/>
        <end position="608"/>
    </location>
</feature>
<dbReference type="NCBIfam" id="TIGR00461">
    <property type="entry name" value="gcvP"/>
    <property type="match status" value="1"/>
</dbReference>
<keyword evidence="5" id="KW-0560">Oxidoreductase</keyword>
<dbReference type="SMART" id="SM01158">
    <property type="entry name" value="DUF1741"/>
    <property type="match status" value="1"/>
</dbReference>
<comment type="cofactor">
    <cofactor evidence="1 8">
        <name>pyridoxal 5'-phosphate</name>
        <dbReference type="ChEBI" id="CHEBI:597326"/>
    </cofactor>
</comment>
<keyword evidence="9" id="KW-0175">Coiled coil</keyword>
<keyword evidence="4 8" id="KW-0663">Pyridoxal phosphate</keyword>
<dbReference type="InterPro" id="IPR049316">
    <property type="entry name" value="GDC-P_C"/>
</dbReference>
<dbReference type="InterPro" id="IPR015424">
    <property type="entry name" value="PyrdxlP-dep_Trfase"/>
</dbReference>
<dbReference type="InterPro" id="IPR049315">
    <property type="entry name" value="GDC-P_N"/>
</dbReference>
<evidence type="ECO:0000256" key="7">
    <source>
        <dbReference type="ARBA" id="ARBA00082072"/>
    </source>
</evidence>
<dbReference type="CDD" id="cd00613">
    <property type="entry name" value="GDC-P"/>
    <property type="match status" value="1"/>
</dbReference>
<protein>
    <recommendedName>
        <fullName evidence="3">glycine dehydrogenase (aminomethyl-transferring)</fullName>
        <ecNumber evidence="3">1.4.4.2</ecNumber>
    </recommendedName>
    <alternativeName>
        <fullName evidence="7">Glycine cleavage system P protein</fullName>
    </alternativeName>
</protein>
<evidence type="ECO:0000256" key="3">
    <source>
        <dbReference type="ARBA" id="ARBA00012134"/>
    </source>
</evidence>
<dbReference type="FunFam" id="3.40.640.10:FF:000005">
    <property type="entry name" value="Glycine dehydrogenase (decarboxylating), mitochondrial"/>
    <property type="match status" value="1"/>
</dbReference>
<dbReference type="EMBL" id="CACVBS010000051">
    <property type="protein sequence ID" value="CAA7265912.1"/>
    <property type="molecule type" value="Genomic_DNA"/>
</dbReference>
<dbReference type="Gene3D" id="3.90.1150.10">
    <property type="entry name" value="Aspartate Aminotransferase, domain 1"/>
    <property type="match status" value="2"/>
</dbReference>
<dbReference type="InterPro" id="IPR020581">
    <property type="entry name" value="GDC_P"/>
</dbReference>
<evidence type="ECO:0000259" key="10">
    <source>
        <dbReference type="SMART" id="SM01158"/>
    </source>
</evidence>
<dbReference type="FunFam" id="3.40.640.10:FF:000007">
    <property type="entry name" value="glycine dehydrogenase (Decarboxylating), mitochondrial"/>
    <property type="match status" value="1"/>
</dbReference>
<comment type="similarity">
    <text evidence="2">Belongs to the GcvP family.</text>
</comment>
<dbReference type="OrthoDB" id="6537869at2759"/>
<dbReference type="HAMAP" id="MF_00711">
    <property type="entry name" value="GcvP"/>
    <property type="match status" value="1"/>
</dbReference>
<comment type="caution">
    <text evidence="11">The sequence shown here is derived from an EMBL/GenBank/DDBJ whole genome shotgun (WGS) entry which is preliminary data.</text>
</comment>
<dbReference type="FunFam" id="3.90.1150.10:FF:000097">
    <property type="entry name" value="Glycine cleavage system P protein"/>
    <property type="match status" value="1"/>
</dbReference>
<comment type="catalytic activity">
    <reaction evidence="6">
        <text>N(6)-[(R)-lipoyl]-L-lysyl-[glycine-cleavage complex H protein] + glycine + H(+) = N(6)-[(R)-S(8)-aminomethyldihydrolipoyl]-L-lysyl-[glycine-cleavage complex H protein] + CO2</text>
        <dbReference type="Rhea" id="RHEA:24304"/>
        <dbReference type="Rhea" id="RHEA-COMP:10494"/>
        <dbReference type="Rhea" id="RHEA-COMP:10495"/>
        <dbReference type="ChEBI" id="CHEBI:15378"/>
        <dbReference type="ChEBI" id="CHEBI:16526"/>
        <dbReference type="ChEBI" id="CHEBI:57305"/>
        <dbReference type="ChEBI" id="CHEBI:83099"/>
        <dbReference type="ChEBI" id="CHEBI:83143"/>
        <dbReference type="EC" id="1.4.4.2"/>
    </reaction>
</comment>
<dbReference type="InterPro" id="IPR015421">
    <property type="entry name" value="PyrdxlP-dep_Trfase_major"/>
</dbReference>
<dbReference type="Proteomes" id="UP000467700">
    <property type="component" value="Unassembled WGS sequence"/>
</dbReference>
<dbReference type="PANTHER" id="PTHR11773">
    <property type="entry name" value="GLYCINE DEHYDROGENASE, DECARBOXYLATING"/>
    <property type="match status" value="1"/>
</dbReference>